<feature type="compositionally biased region" description="Basic and acidic residues" evidence="2">
    <location>
        <begin position="596"/>
        <end position="607"/>
    </location>
</feature>
<dbReference type="InterPro" id="IPR039782">
    <property type="entry name" value="VPS13B"/>
</dbReference>
<evidence type="ECO:0000256" key="1">
    <source>
        <dbReference type="ARBA" id="ARBA00022448"/>
    </source>
</evidence>
<evidence type="ECO:0000313" key="5">
    <source>
        <dbReference type="Proteomes" id="UP000230750"/>
    </source>
</evidence>
<dbReference type="Pfam" id="PF12624">
    <property type="entry name" value="VPS13_N"/>
    <property type="match status" value="1"/>
</dbReference>
<comment type="caution">
    <text evidence="4">The sequence shown here is derived from an EMBL/GenBank/DDBJ whole genome shotgun (WGS) entry which is preliminary data.</text>
</comment>
<evidence type="ECO:0000259" key="3">
    <source>
        <dbReference type="Pfam" id="PF12624"/>
    </source>
</evidence>
<organism evidence="4 5">
    <name type="scientific">Stichopus japonicus</name>
    <name type="common">Sea cucumber</name>
    <dbReference type="NCBI Taxonomy" id="307972"/>
    <lineage>
        <taxon>Eukaryota</taxon>
        <taxon>Metazoa</taxon>
        <taxon>Echinodermata</taxon>
        <taxon>Eleutherozoa</taxon>
        <taxon>Echinozoa</taxon>
        <taxon>Holothuroidea</taxon>
        <taxon>Aspidochirotacea</taxon>
        <taxon>Aspidochirotida</taxon>
        <taxon>Stichopodidae</taxon>
        <taxon>Apostichopus</taxon>
    </lineage>
</organism>
<keyword evidence="1" id="KW-0813">Transport</keyword>
<dbReference type="PANTHER" id="PTHR12517:SF0">
    <property type="entry name" value="INTERMEMBRANE LIPID TRANSFER PROTEIN VPS13B"/>
    <property type="match status" value="1"/>
</dbReference>
<proteinExistence type="predicted"/>
<feature type="region of interest" description="Disordered" evidence="2">
    <location>
        <begin position="665"/>
        <end position="717"/>
    </location>
</feature>
<keyword evidence="5" id="KW-1185">Reference proteome</keyword>
<feature type="compositionally biased region" description="Low complexity" evidence="2">
    <location>
        <begin position="670"/>
        <end position="684"/>
    </location>
</feature>
<feature type="region of interest" description="Disordered" evidence="2">
    <location>
        <begin position="582"/>
        <end position="607"/>
    </location>
</feature>
<feature type="region of interest" description="Disordered" evidence="2">
    <location>
        <begin position="99"/>
        <end position="132"/>
    </location>
</feature>
<dbReference type="InterPro" id="IPR026854">
    <property type="entry name" value="VPS13_N"/>
</dbReference>
<name>A0A2G8K7F7_STIJA</name>
<dbReference type="Proteomes" id="UP000230750">
    <property type="component" value="Unassembled WGS sequence"/>
</dbReference>
<dbReference type="EMBL" id="MRZV01000813">
    <property type="protein sequence ID" value="PIK43937.1"/>
    <property type="molecule type" value="Genomic_DNA"/>
</dbReference>
<gene>
    <name evidence="4" type="ORF">BSL78_19202</name>
</gene>
<feature type="region of interest" description="Disordered" evidence="2">
    <location>
        <begin position="929"/>
        <end position="961"/>
    </location>
</feature>
<sequence length="995" mass="111751">MLESYLSPYLLSYVNKYIKNIKPEDLQVSLWGGDLVLAKLDLRLDVLEKELGNLPLSFLSGHIHELKIHIPWTSLGSEPAVITINTIQFVLKLKDAATGDNKSESTASSRGGEEEEPAVLQTKKPKPGAGSELTPSYIQSLTRRIANNVRIVINNLILKYVEEDIVLSVNVKSVETFAVNEAWEKAFVELALPELVLRRLCAFSDVTVCLDRRNASGKIDVYQEPVIFHWNLTTRVHMTFESLNARFANIIKASTFCEELHLSLSETQLPMYIRLVQLLLALYYGTIDPPDPGLLTKEMDLVEPSTHDPSAALSSLLERGQNEEGWSSWAWSLVPEVFSYDEDEDEESLSQKSKEDPIISVGFYCQQGSFTFKEISDKEPPVSLAVSSLPSFGLRLKRLDVQKIVPMYARRLVKSVSKLRVPDSDLIHECCSHLHVKLFGLETALLLVPVQGFSPPSQSSFVERRLMEPISAAAYQKKLSLPVYWKDPSQVQDQIQVELPKIQFKATKPQMLLASHLYQSWMTPTYESDWLVESSLVDDVFGTTNHAVLEGSLSGMNVCFTINQIVWAAAGSVQQAQLALTESNKESPTPLMQGPEDTHLLPSEGRREEELEDSLVSFTIQMNREQLREDGDDGLSVLFLDVRGIALCFDPCIFSWLIYEPKPKSTDGIQSPPQSMQRQMSQDSFHQENQDSSSSRKKLMRPMQPLQSVTDLQSIPEEGQEGSSVFIKKRLYSLSEKLQQIVMQVNIQPAIIMVLAETVNSGQEQKITDILKPTSCSEVRHLLAVRMPSLSIISSGHRQIEVSQDIPLEKVALPEEAGSKFPWTVKADSFEIFAVSQNVETRFHFLEPLSIASTVAFNSHVDQDSGVPSVGIVVHTDMPGIQINCCHEQVDLLRKLSEQLLNHLPKIVDSFAVRPRWLAKSPGKLSRSFSAANTRSLTKSSRTSSEHLQDTPSRYRRPWSPSVTRTRMMGDQLRRLPRLNLHSGFSGLLIKWAFL</sequence>
<dbReference type="OrthoDB" id="445152at2759"/>
<evidence type="ECO:0000256" key="2">
    <source>
        <dbReference type="SAM" id="MobiDB-lite"/>
    </source>
</evidence>
<feature type="domain" description="Chorein N-terminal" evidence="3">
    <location>
        <begin position="1"/>
        <end position="288"/>
    </location>
</feature>
<dbReference type="PANTHER" id="PTHR12517">
    <property type="entry name" value="VACUOLAR PROTEIN SORTING-ASSOCIATED PROTEIN 13B"/>
    <property type="match status" value="1"/>
</dbReference>
<accession>A0A2G8K7F7</accession>
<evidence type="ECO:0000313" key="4">
    <source>
        <dbReference type="EMBL" id="PIK43937.1"/>
    </source>
</evidence>
<dbReference type="AlphaFoldDB" id="A0A2G8K7F7"/>
<reference evidence="4 5" key="1">
    <citation type="journal article" date="2017" name="PLoS Biol.">
        <title>The sea cucumber genome provides insights into morphological evolution and visceral regeneration.</title>
        <authorList>
            <person name="Zhang X."/>
            <person name="Sun L."/>
            <person name="Yuan J."/>
            <person name="Sun Y."/>
            <person name="Gao Y."/>
            <person name="Zhang L."/>
            <person name="Li S."/>
            <person name="Dai H."/>
            <person name="Hamel J.F."/>
            <person name="Liu C."/>
            <person name="Yu Y."/>
            <person name="Liu S."/>
            <person name="Lin W."/>
            <person name="Guo K."/>
            <person name="Jin S."/>
            <person name="Xu P."/>
            <person name="Storey K.B."/>
            <person name="Huan P."/>
            <person name="Zhang T."/>
            <person name="Zhou Y."/>
            <person name="Zhang J."/>
            <person name="Lin C."/>
            <person name="Li X."/>
            <person name="Xing L."/>
            <person name="Huo D."/>
            <person name="Sun M."/>
            <person name="Wang L."/>
            <person name="Mercier A."/>
            <person name="Li F."/>
            <person name="Yang H."/>
            <person name="Xiang J."/>
        </authorList>
    </citation>
    <scope>NUCLEOTIDE SEQUENCE [LARGE SCALE GENOMIC DNA]</scope>
    <source>
        <strain evidence="4">Shaxun</strain>
        <tissue evidence="4">Muscle</tissue>
    </source>
</reference>
<protein>
    <submittedName>
        <fullName evidence="4">Putative vacuolar protein sorting-associated protein 13B-like</fullName>
    </submittedName>
</protein>
<feature type="compositionally biased region" description="Low complexity" evidence="2">
    <location>
        <begin position="934"/>
        <end position="943"/>
    </location>
</feature>
<dbReference type="STRING" id="307972.A0A2G8K7F7"/>